<reference evidence="2" key="1">
    <citation type="submission" date="2021-01" db="EMBL/GenBank/DDBJ databases">
        <authorList>
            <person name="Corre E."/>
            <person name="Pelletier E."/>
            <person name="Niang G."/>
            <person name="Scheremetjew M."/>
            <person name="Finn R."/>
            <person name="Kale V."/>
            <person name="Holt S."/>
            <person name="Cochrane G."/>
            <person name="Meng A."/>
            <person name="Brown T."/>
            <person name="Cohen L."/>
        </authorList>
    </citation>
    <scope>NUCLEOTIDE SEQUENCE</scope>
    <source>
        <strain evidence="2">CCMP645</strain>
    </source>
</reference>
<feature type="compositionally biased region" description="Low complexity" evidence="1">
    <location>
        <begin position="605"/>
        <end position="628"/>
    </location>
</feature>
<feature type="compositionally biased region" description="Basic and acidic residues" evidence="1">
    <location>
        <begin position="358"/>
        <end position="369"/>
    </location>
</feature>
<feature type="compositionally biased region" description="Polar residues" evidence="1">
    <location>
        <begin position="664"/>
        <end position="673"/>
    </location>
</feature>
<evidence type="ECO:0000256" key="1">
    <source>
        <dbReference type="SAM" id="MobiDB-lite"/>
    </source>
</evidence>
<dbReference type="CDD" id="cd22284">
    <property type="entry name" value="HD_CCDC61_N"/>
    <property type="match status" value="1"/>
</dbReference>
<feature type="region of interest" description="Disordered" evidence="1">
    <location>
        <begin position="335"/>
        <end position="635"/>
    </location>
</feature>
<sequence length="746" mass="79920">MAAAAGTALADLPQLALSPLVCRGVQYQVGVSASADELRIDLDEPGAGLRWSATFHARYLEDITQKAGSAKRFEVFVKMLCAALQRQGEALHLDVLTYADLQVLKTRKAAGASAGSGASTSTAAAQASSNKRYIILTYASEFDRVHFPLPLACVGAHVAAHVGAHAPARAAAADVHACSSSFDAQHARRAVATHLSQRRHAEDAADKEHLEESFERLQRDSSRELSRLSRKNESLTLQLQEQAEVMGALRSQLAGQAAELARADKLRDKLKAVEARFDDDKDELMRALDKHKKEILLLNSELSRSKREEERLRRHVRQLEAELKLLQRRNAAAVQSGAAHGRASTLRPAATRFSSADRFGRGASLDRRAASTSLPGSRTASRAPSHASSRASSRTPSHAPPYSSSRAASTHSSRADSIAGSRGSSRCGSAASSAAVSRASSTERMRGRSERAPPPTGRTAATTSASSHASQRVSPRASQRLLGSRASSQYSHASSHYGSHGGSTASSRASSAERARPAQSGLSPSAQLRARSSSRDSVARDTLPRSERRGAQGSAHGSRDAPSRRGHAVPSIERAAREALRQSAMSKRSGAWHDSAPTHTDPHVRTLTRASAARSAARSPHAPTPRHACGPILKGGGRLAAHPFTSDSSDVDDDLSAIARSRSNARMMQQPQKQAHADETHKENRLPRAVPRDSRESAPMTKPEQLSATDLDDSESNYNAMSDIHDIDRRLNALQDFLKAAKVSAR</sequence>
<feature type="compositionally biased region" description="Basic and acidic residues" evidence="1">
    <location>
        <begin position="675"/>
        <end position="696"/>
    </location>
</feature>
<evidence type="ECO:0000313" key="2">
    <source>
        <dbReference type="EMBL" id="CAE0755911.1"/>
    </source>
</evidence>
<dbReference type="EMBL" id="HBIZ01013958">
    <property type="protein sequence ID" value="CAE0755911.1"/>
    <property type="molecule type" value="Transcribed_RNA"/>
</dbReference>
<organism evidence="2">
    <name type="scientific">Chrysotila carterae</name>
    <name type="common">Marine alga</name>
    <name type="synonym">Syracosphaera carterae</name>
    <dbReference type="NCBI Taxonomy" id="13221"/>
    <lineage>
        <taxon>Eukaryota</taxon>
        <taxon>Haptista</taxon>
        <taxon>Haptophyta</taxon>
        <taxon>Prymnesiophyceae</taxon>
        <taxon>Isochrysidales</taxon>
        <taxon>Isochrysidaceae</taxon>
        <taxon>Chrysotila</taxon>
    </lineage>
</organism>
<dbReference type="AlphaFoldDB" id="A0A7S4B7Q8"/>
<feature type="region of interest" description="Disordered" evidence="1">
    <location>
        <begin position="664"/>
        <end position="717"/>
    </location>
</feature>
<dbReference type="InterPro" id="IPR049733">
    <property type="entry name" value="CCDC61_N"/>
</dbReference>
<name>A0A7S4B7Q8_CHRCT</name>
<feature type="compositionally biased region" description="Basic and acidic residues" evidence="1">
    <location>
        <begin position="441"/>
        <end position="451"/>
    </location>
</feature>
<gene>
    <name evidence="2" type="ORF">PCAR00345_LOCUS8499</name>
</gene>
<feature type="compositionally biased region" description="Low complexity" evidence="1">
    <location>
        <begin position="377"/>
        <end position="440"/>
    </location>
</feature>
<accession>A0A7S4B7Q8</accession>
<feature type="compositionally biased region" description="Low complexity" evidence="1">
    <location>
        <begin position="483"/>
        <end position="510"/>
    </location>
</feature>
<feature type="compositionally biased region" description="Low complexity" evidence="1">
    <location>
        <begin position="457"/>
        <end position="470"/>
    </location>
</feature>
<protein>
    <submittedName>
        <fullName evidence="2">Uncharacterized protein</fullName>
    </submittedName>
</protein>
<feature type="compositionally biased region" description="Basic and acidic residues" evidence="1">
    <location>
        <begin position="533"/>
        <end position="550"/>
    </location>
</feature>
<proteinExistence type="predicted"/>